<dbReference type="RefSeq" id="WP_309532626.1">
    <property type="nucleotide sequence ID" value="NZ_CP133721.1"/>
</dbReference>
<dbReference type="PANTHER" id="PTHR12147:SF26">
    <property type="entry name" value="PEPTIDASE M28 DOMAIN-CONTAINING PROTEIN"/>
    <property type="match status" value="1"/>
</dbReference>
<dbReference type="PROSITE" id="PS51257">
    <property type="entry name" value="PROKAR_LIPOPROTEIN"/>
    <property type="match status" value="1"/>
</dbReference>
<dbReference type="Proteomes" id="UP001180481">
    <property type="component" value="Chromosome"/>
</dbReference>
<dbReference type="Gene3D" id="3.40.630.10">
    <property type="entry name" value="Zn peptidases"/>
    <property type="match status" value="1"/>
</dbReference>
<accession>A0ABY9RDD1</accession>
<dbReference type="EMBL" id="CP133721">
    <property type="protein sequence ID" value="WMW78310.1"/>
    <property type="molecule type" value="Genomic_DNA"/>
</dbReference>
<dbReference type="InterPro" id="IPR045175">
    <property type="entry name" value="M28_fam"/>
</dbReference>
<evidence type="ECO:0000313" key="3">
    <source>
        <dbReference type="Proteomes" id="UP001180481"/>
    </source>
</evidence>
<reference evidence="2" key="1">
    <citation type="submission" date="2023-09" db="EMBL/GenBank/DDBJ databases">
        <title>Flavobacterium sp. 20NA77.7 isolated from freshwater.</title>
        <authorList>
            <person name="Le V."/>
            <person name="Ko S.-R."/>
            <person name="Ahn C.-Y."/>
            <person name="Oh H.-M."/>
        </authorList>
    </citation>
    <scope>NUCLEOTIDE SEQUENCE</scope>
    <source>
        <strain evidence="2">20NA77.7</strain>
    </source>
</reference>
<dbReference type="PANTHER" id="PTHR12147">
    <property type="entry name" value="METALLOPEPTIDASE M28 FAMILY MEMBER"/>
    <property type="match status" value="1"/>
</dbReference>
<dbReference type="PROSITE" id="PS00018">
    <property type="entry name" value="EF_HAND_1"/>
    <property type="match status" value="1"/>
</dbReference>
<evidence type="ECO:0000259" key="1">
    <source>
        <dbReference type="Pfam" id="PF04389"/>
    </source>
</evidence>
<organism evidence="2 3">
    <name type="scientific">Flavobacterium nakdongensis</name>
    <dbReference type="NCBI Taxonomy" id="3073563"/>
    <lineage>
        <taxon>Bacteria</taxon>
        <taxon>Pseudomonadati</taxon>
        <taxon>Bacteroidota</taxon>
        <taxon>Flavobacteriia</taxon>
        <taxon>Flavobacteriales</taxon>
        <taxon>Flavobacteriaceae</taxon>
        <taxon>Flavobacterium</taxon>
    </lineage>
</organism>
<dbReference type="InterPro" id="IPR007484">
    <property type="entry name" value="Peptidase_M28"/>
</dbReference>
<gene>
    <name evidence="2" type="ORF">RF683_02370</name>
</gene>
<dbReference type="SUPFAM" id="SSF53187">
    <property type="entry name" value="Zn-dependent exopeptidases"/>
    <property type="match status" value="1"/>
</dbReference>
<evidence type="ECO:0000313" key="2">
    <source>
        <dbReference type="EMBL" id="WMW78310.1"/>
    </source>
</evidence>
<name>A0ABY9RDD1_9FLAO</name>
<dbReference type="InterPro" id="IPR018247">
    <property type="entry name" value="EF_Hand_1_Ca_BS"/>
</dbReference>
<proteinExistence type="predicted"/>
<feature type="domain" description="Peptidase M28" evidence="1">
    <location>
        <begin position="114"/>
        <end position="324"/>
    </location>
</feature>
<dbReference type="Pfam" id="PF04389">
    <property type="entry name" value="Peptidase_M28"/>
    <property type="match status" value="1"/>
</dbReference>
<keyword evidence="3" id="KW-1185">Reference proteome</keyword>
<protein>
    <submittedName>
        <fullName evidence="2">M28 family metallopeptidase</fullName>
    </submittedName>
</protein>
<sequence length="345" mass="38886">MKKIFVLVVSGAFFISCSTSKTVTQAPKKEVDVVKYMNTISESNLSKNLYVIASDEMEGRNTGEPGQKRAGLYIIDQYKALGISNPPGSTDFYQKVPSEFMKRGFAPKLNDSENIWAFIPGSEKPEEIIVVSAHYDHVGMKNGDVFNGADDDGSGTVALIEIAKAFMEAKKDGFSPKRSILFLHVTGEEHGLHGSRYYSENPLFPIKNTVVDINIDMIGRRDDLNGHKENGKYVYVVGADRLSSELHTINEEVNAKYVGLNLDYKYNDRKDPMNIYKRSDHYNFANKGIPAIFYFNGLHEDYHKSTDTPDKIEYDLLAQRAKLAFVLAWELANRENRIVVDRDGK</sequence>
<dbReference type="CDD" id="cd05660">
    <property type="entry name" value="M28_like_PA"/>
    <property type="match status" value="1"/>
</dbReference>